<dbReference type="PROSITE" id="PS01078">
    <property type="entry name" value="MOCF_BIOSYNTHESIS_1"/>
    <property type="match status" value="1"/>
</dbReference>
<keyword evidence="5" id="KW-0500">Molybdenum</keyword>
<evidence type="ECO:0000256" key="4">
    <source>
        <dbReference type="ARBA" id="ARBA00023150"/>
    </source>
</evidence>
<dbReference type="SUPFAM" id="SSF63867">
    <property type="entry name" value="MoeA C-terminal domain-like"/>
    <property type="match status" value="1"/>
</dbReference>
<dbReference type="AlphaFoldDB" id="A0A1X2GI61"/>
<proteinExistence type="inferred from homology"/>
<accession>A0A1X2GI61</accession>
<evidence type="ECO:0000256" key="5">
    <source>
        <dbReference type="RuleBase" id="RU365090"/>
    </source>
</evidence>
<dbReference type="Pfam" id="PF00994">
    <property type="entry name" value="MoCF_biosynth"/>
    <property type="match status" value="2"/>
</dbReference>
<dbReference type="GO" id="GO:0006777">
    <property type="term" value="P:Mo-molybdopterin cofactor biosynthetic process"/>
    <property type="evidence" value="ECO:0007669"/>
    <property type="project" value="UniProtKB-UniRule"/>
</dbReference>
<dbReference type="CDD" id="cd00887">
    <property type="entry name" value="MoeA"/>
    <property type="match status" value="1"/>
</dbReference>
<organism evidence="7 8">
    <name type="scientific">Hesseltinella vesiculosa</name>
    <dbReference type="NCBI Taxonomy" id="101127"/>
    <lineage>
        <taxon>Eukaryota</taxon>
        <taxon>Fungi</taxon>
        <taxon>Fungi incertae sedis</taxon>
        <taxon>Mucoromycota</taxon>
        <taxon>Mucoromycotina</taxon>
        <taxon>Mucoromycetes</taxon>
        <taxon>Mucorales</taxon>
        <taxon>Cunninghamellaceae</taxon>
        <taxon>Hesseltinella</taxon>
    </lineage>
</organism>
<feature type="domain" description="MoaB/Mog" evidence="6">
    <location>
        <begin position="401"/>
        <end position="547"/>
    </location>
</feature>
<comment type="function">
    <text evidence="5">Catalyzes two steps in the biosynthesis of the molybdenum cofactor. In the first step, molybdopterin is adenylated. Subsequently, molybdate is inserted into adenylated molybdopterin and AMP is released.</text>
</comment>
<dbReference type="STRING" id="101127.A0A1X2GI61"/>
<dbReference type="InterPro" id="IPR038987">
    <property type="entry name" value="MoeA-like"/>
</dbReference>
<keyword evidence="4 5" id="KW-0501">Molybdenum cofactor biosynthesis</keyword>
<dbReference type="Gene3D" id="2.170.190.11">
    <property type="entry name" value="Molybdopterin biosynthesis moea protein, domain 3"/>
    <property type="match status" value="1"/>
</dbReference>
<dbReference type="Gene3D" id="2.40.340.10">
    <property type="entry name" value="MoeA, C-terminal, domain IV"/>
    <property type="match status" value="1"/>
</dbReference>
<comment type="pathway">
    <text evidence="1 5">Cofactor biosynthesis; molybdopterin biosynthesis.</text>
</comment>
<dbReference type="Pfam" id="PF03454">
    <property type="entry name" value="MoeA_C"/>
    <property type="match status" value="1"/>
</dbReference>
<dbReference type="GO" id="GO:0005524">
    <property type="term" value="F:ATP binding"/>
    <property type="evidence" value="ECO:0007669"/>
    <property type="project" value="UniProtKB-UniRule"/>
</dbReference>
<dbReference type="Gene3D" id="3.90.105.10">
    <property type="entry name" value="Molybdopterin biosynthesis moea protein, domain 2"/>
    <property type="match status" value="1"/>
</dbReference>
<dbReference type="PANTHER" id="PTHR10192:SF5">
    <property type="entry name" value="GEPHYRIN"/>
    <property type="match status" value="1"/>
</dbReference>
<dbReference type="SUPFAM" id="SSF53218">
    <property type="entry name" value="Molybdenum cofactor biosynthesis proteins"/>
    <property type="match status" value="2"/>
</dbReference>
<evidence type="ECO:0000313" key="7">
    <source>
        <dbReference type="EMBL" id="ORX54454.1"/>
    </source>
</evidence>
<dbReference type="GO" id="GO:0061599">
    <property type="term" value="F:molybdopterin molybdotransferase activity"/>
    <property type="evidence" value="ECO:0007669"/>
    <property type="project" value="UniProtKB-UniRule"/>
</dbReference>
<keyword evidence="5" id="KW-0479">Metal-binding</keyword>
<dbReference type="NCBIfam" id="NF045515">
    <property type="entry name" value="Glp_gephyrin"/>
    <property type="match status" value="1"/>
</dbReference>
<dbReference type="InterPro" id="IPR005110">
    <property type="entry name" value="MoeA_linker/N"/>
</dbReference>
<dbReference type="GO" id="GO:0046872">
    <property type="term" value="F:metal ion binding"/>
    <property type="evidence" value="ECO:0007669"/>
    <property type="project" value="UniProtKB-UniRule"/>
</dbReference>
<dbReference type="PANTHER" id="PTHR10192">
    <property type="entry name" value="MOLYBDOPTERIN BIOSYNTHESIS PROTEIN"/>
    <property type="match status" value="1"/>
</dbReference>
<keyword evidence="5" id="KW-0808">Transferase</keyword>
<keyword evidence="5" id="KW-0460">Magnesium</keyword>
<dbReference type="InterPro" id="IPR001453">
    <property type="entry name" value="MoaB/Mog_dom"/>
</dbReference>
<keyword evidence="8" id="KW-1185">Reference proteome</keyword>
<dbReference type="GO" id="GO:0061598">
    <property type="term" value="F:molybdopterin adenylyltransferase activity"/>
    <property type="evidence" value="ECO:0007669"/>
    <property type="project" value="UniProtKB-UniRule"/>
</dbReference>
<dbReference type="GO" id="GO:0005829">
    <property type="term" value="C:cytosol"/>
    <property type="evidence" value="ECO:0007669"/>
    <property type="project" value="TreeGrafter"/>
</dbReference>
<dbReference type="InterPro" id="IPR005111">
    <property type="entry name" value="MoeA_C_domain_IV"/>
</dbReference>
<dbReference type="CDD" id="cd00886">
    <property type="entry name" value="MogA_MoaB"/>
    <property type="match status" value="1"/>
</dbReference>
<dbReference type="SMART" id="SM00852">
    <property type="entry name" value="MoCF_biosynth"/>
    <property type="match status" value="2"/>
</dbReference>
<evidence type="ECO:0000259" key="6">
    <source>
        <dbReference type="SMART" id="SM00852"/>
    </source>
</evidence>
<comment type="caution">
    <text evidence="7">The sequence shown here is derived from an EMBL/GenBank/DDBJ whole genome shotgun (WGS) entry which is preliminary data.</text>
</comment>
<dbReference type="InterPro" id="IPR036425">
    <property type="entry name" value="MoaB/Mog-like_dom_sf"/>
</dbReference>
<dbReference type="InterPro" id="IPR008284">
    <property type="entry name" value="MoCF_biosynth_CS"/>
</dbReference>
<sequence length="639" mass="68633">MDKPFTVGIVTVSDSSFSNNELDKSGPLIGEMISSSPGYKVVKKTIVPDEPAEITKVVKHWSDDLALEVVLLTGGTGFAERDQTPETVQPLLTRVTPGITQLLMNVSLTKTPMAALSRMTSGFRNRTLIVTLPGSPKACRENLEALLPILSHALDLVRNQRTRVQVTHAALASSHLPPGVTVHQCVHQHHHIPKHLGKTNDLNAPVTKRARQSPYPMISVDEAKQIIYKCTRSITSETMEVAQDLVGRVLDEDVFAKEPVPGYRASMVDGYAVIASDGPGIYPVTQVSVASGQDQTPTLQSGQIARVTTGGLVPEGADAVVMVEDTTLATVTEDGKEEATVQIHAENVCAGSNIRPIGSDCQKGDLVCTKGTIISTLGSELGLLASVGVTHVDVVGKPKVGVFSSGNELRELHAAQPLRIGEIRDSNRMTLMAAITQAGFEAVDFGILSDDVNHIRAAFQLALTKVDVIISTGGVSMGEADWIKPMLEQSLQATIHFGRVMMKPAKPTTFATIPRAHSDPCLAFALPGNPVSATVAFYLFVLPALRRMSGVIQYENTTLPVTIKHDIQLDSRPEYHRVQVQVQADGKLVATSTGSQQSSRMLSMSLANGLLVLPPSRPDKHVVLKGEQVQCMMVGSFQI</sequence>
<evidence type="ECO:0000256" key="2">
    <source>
        <dbReference type="ARBA" id="ARBA00007589"/>
    </source>
</evidence>
<dbReference type="SUPFAM" id="SSF63882">
    <property type="entry name" value="MoeA N-terminal region -like"/>
    <property type="match status" value="1"/>
</dbReference>
<comment type="catalytic activity">
    <reaction evidence="5">
        <text>molybdopterin + ATP + H(+) = adenylyl-molybdopterin + diphosphate</text>
        <dbReference type="Rhea" id="RHEA:31331"/>
        <dbReference type="ChEBI" id="CHEBI:15378"/>
        <dbReference type="ChEBI" id="CHEBI:30616"/>
        <dbReference type="ChEBI" id="CHEBI:33019"/>
        <dbReference type="ChEBI" id="CHEBI:58698"/>
        <dbReference type="ChEBI" id="CHEBI:62727"/>
    </reaction>
</comment>
<comment type="similarity">
    <text evidence="3">In the C-terminal section; belongs to the MoeA family.</text>
</comment>
<name>A0A1X2GI61_9FUNG</name>
<dbReference type="NCBIfam" id="TIGR00177">
    <property type="entry name" value="molyb_syn"/>
    <property type="match status" value="2"/>
</dbReference>
<dbReference type="EMBL" id="MCGT01000013">
    <property type="protein sequence ID" value="ORX54454.1"/>
    <property type="molecule type" value="Genomic_DNA"/>
</dbReference>
<comment type="similarity">
    <text evidence="2">In the N-terminal section; belongs to the MoaB/Mog family.</text>
</comment>
<reference evidence="7 8" key="1">
    <citation type="submission" date="2016-07" db="EMBL/GenBank/DDBJ databases">
        <title>Pervasive Adenine N6-methylation of Active Genes in Fungi.</title>
        <authorList>
            <consortium name="DOE Joint Genome Institute"/>
            <person name="Mondo S.J."/>
            <person name="Dannebaum R.O."/>
            <person name="Kuo R.C."/>
            <person name="Labutti K."/>
            <person name="Haridas S."/>
            <person name="Kuo A."/>
            <person name="Salamov A."/>
            <person name="Ahrendt S.R."/>
            <person name="Lipzen A."/>
            <person name="Sullivan W."/>
            <person name="Andreopoulos W.B."/>
            <person name="Clum A."/>
            <person name="Lindquist E."/>
            <person name="Daum C."/>
            <person name="Ramamoorthy G.K."/>
            <person name="Gryganskyi A."/>
            <person name="Culley D."/>
            <person name="Magnuson J.K."/>
            <person name="James T.Y."/>
            <person name="O'Malley M.A."/>
            <person name="Stajich J.E."/>
            <person name="Spatafora J.W."/>
            <person name="Visel A."/>
            <person name="Grigoriev I.V."/>
        </authorList>
    </citation>
    <scope>NUCLEOTIDE SEQUENCE [LARGE SCALE GENOMIC DNA]</scope>
    <source>
        <strain evidence="7 8">NRRL 3301</strain>
    </source>
</reference>
<evidence type="ECO:0000256" key="1">
    <source>
        <dbReference type="ARBA" id="ARBA00005046"/>
    </source>
</evidence>
<dbReference type="FunFam" id="3.40.980.10:FF:000001">
    <property type="entry name" value="Molybdopterin molybdenumtransferase"/>
    <property type="match status" value="1"/>
</dbReference>
<feature type="domain" description="MoaB/Mog" evidence="6">
    <location>
        <begin position="8"/>
        <end position="153"/>
    </location>
</feature>
<evidence type="ECO:0000256" key="3">
    <source>
        <dbReference type="ARBA" id="ARBA00008339"/>
    </source>
</evidence>
<dbReference type="UniPathway" id="UPA00344"/>
<dbReference type="InterPro" id="IPR036688">
    <property type="entry name" value="MoeA_C_domain_IV_sf"/>
</dbReference>
<evidence type="ECO:0000313" key="8">
    <source>
        <dbReference type="Proteomes" id="UP000242146"/>
    </source>
</evidence>
<dbReference type="InterPro" id="IPR036135">
    <property type="entry name" value="MoeA_linker/N_sf"/>
</dbReference>
<dbReference type="Gene3D" id="3.40.980.10">
    <property type="entry name" value="MoaB/Mog-like domain"/>
    <property type="match status" value="2"/>
</dbReference>
<dbReference type="OrthoDB" id="4349954at2759"/>
<dbReference type="Proteomes" id="UP000242146">
    <property type="component" value="Unassembled WGS sequence"/>
</dbReference>
<dbReference type="FunFam" id="2.170.190.11:FF:000001">
    <property type="entry name" value="Molybdopterin molybdenumtransferase"/>
    <property type="match status" value="1"/>
</dbReference>
<comment type="similarity">
    <text evidence="5">Belongs to the MoeA family.</text>
</comment>
<protein>
    <recommendedName>
        <fullName evidence="6">MoaB/Mog domain-containing protein</fullName>
    </recommendedName>
</protein>
<gene>
    <name evidence="7" type="ORF">DM01DRAFT_1035725</name>
</gene>
<comment type="cofactor">
    <cofactor evidence="5">
        <name>Mg(2+)</name>
        <dbReference type="ChEBI" id="CHEBI:18420"/>
    </cofactor>
</comment>
<comment type="catalytic activity">
    <reaction evidence="5">
        <text>adenylyl-molybdopterin + molybdate = Mo-molybdopterin + AMP + H(+)</text>
        <dbReference type="Rhea" id="RHEA:35047"/>
        <dbReference type="ChEBI" id="CHEBI:15378"/>
        <dbReference type="ChEBI" id="CHEBI:36264"/>
        <dbReference type="ChEBI" id="CHEBI:62727"/>
        <dbReference type="ChEBI" id="CHEBI:71302"/>
        <dbReference type="ChEBI" id="CHEBI:456215"/>
    </reaction>
</comment>
<dbReference type="Pfam" id="PF03453">
    <property type="entry name" value="MoeA_N"/>
    <property type="match status" value="1"/>
</dbReference>